<dbReference type="InterPro" id="IPR017441">
    <property type="entry name" value="Protein_kinase_ATP_BS"/>
</dbReference>
<organism evidence="12">
    <name type="scientific">Trypanosoma congolense (strain IL3000)</name>
    <dbReference type="NCBI Taxonomy" id="1068625"/>
    <lineage>
        <taxon>Eukaryota</taxon>
        <taxon>Discoba</taxon>
        <taxon>Euglenozoa</taxon>
        <taxon>Kinetoplastea</taxon>
        <taxon>Metakinetoplastina</taxon>
        <taxon>Trypanosomatida</taxon>
        <taxon>Trypanosomatidae</taxon>
        <taxon>Trypanosoma</taxon>
        <taxon>Nannomonas</taxon>
    </lineage>
</organism>
<dbReference type="SMART" id="SM00220">
    <property type="entry name" value="S_TKc"/>
    <property type="match status" value="1"/>
</dbReference>
<evidence type="ECO:0000256" key="3">
    <source>
        <dbReference type="ARBA" id="ARBA00022527"/>
    </source>
</evidence>
<dbReference type="PANTHER" id="PTHR43671">
    <property type="entry name" value="SERINE/THREONINE-PROTEIN KINASE NEK"/>
    <property type="match status" value="1"/>
</dbReference>
<evidence type="ECO:0000259" key="11">
    <source>
        <dbReference type="PROSITE" id="PS50011"/>
    </source>
</evidence>
<keyword evidence="4" id="KW-0808">Transferase</keyword>
<comment type="catalytic activity">
    <reaction evidence="9">
        <text>L-seryl-[protein] + ATP = O-phospho-L-seryl-[protein] + ADP + H(+)</text>
        <dbReference type="Rhea" id="RHEA:17989"/>
        <dbReference type="Rhea" id="RHEA-COMP:9863"/>
        <dbReference type="Rhea" id="RHEA-COMP:11604"/>
        <dbReference type="ChEBI" id="CHEBI:15378"/>
        <dbReference type="ChEBI" id="CHEBI:29999"/>
        <dbReference type="ChEBI" id="CHEBI:30616"/>
        <dbReference type="ChEBI" id="CHEBI:83421"/>
        <dbReference type="ChEBI" id="CHEBI:456216"/>
        <dbReference type="EC" id="2.7.11.1"/>
    </reaction>
</comment>
<evidence type="ECO:0000256" key="8">
    <source>
        <dbReference type="ARBA" id="ARBA00047899"/>
    </source>
</evidence>
<dbReference type="AlphaFoldDB" id="G0UJ33"/>
<dbReference type="PROSITE" id="PS50011">
    <property type="entry name" value="PROTEIN_KINASE_DOM"/>
    <property type="match status" value="1"/>
</dbReference>
<dbReference type="GO" id="GO:0005524">
    <property type="term" value="F:ATP binding"/>
    <property type="evidence" value="ECO:0007669"/>
    <property type="project" value="UniProtKB-UniRule"/>
</dbReference>
<evidence type="ECO:0000256" key="6">
    <source>
        <dbReference type="ARBA" id="ARBA00022777"/>
    </source>
</evidence>
<keyword evidence="6" id="KW-0418">Kinase</keyword>
<dbReference type="EC" id="2.7.11.1" evidence="2"/>
<evidence type="ECO:0000256" key="10">
    <source>
        <dbReference type="PROSITE-ProRule" id="PRU10141"/>
    </source>
</evidence>
<feature type="binding site" evidence="10">
    <location>
        <position position="56"/>
    </location>
    <ligand>
        <name>ATP</name>
        <dbReference type="ChEBI" id="CHEBI:30616"/>
    </ligand>
</feature>
<comment type="catalytic activity">
    <reaction evidence="8">
        <text>L-threonyl-[protein] + ATP = O-phospho-L-threonyl-[protein] + ADP + H(+)</text>
        <dbReference type="Rhea" id="RHEA:46608"/>
        <dbReference type="Rhea" id="RHEA-COMP:11060"/>
        <dbReference type="Rhea" id="RHEA-COMP:11605"/>
        <dbReference type="ChEBI" id="CHEBI:15378"/>
        <dbReference type="ChEBI" id="CHEBI:30013"/>
        <dbReference type="ChEBI" id="CHEBI:30616"/>
        <dbReference type="ChEBI" id="CHEBI:61977"/>
        <dbReference type="ChEBI" id="CHEBI:456216"/>
        <dbReference type="EC" id="2.7.11.1"/>
    </reaction>
</comment>
<feature type="domain" description="Protein kinase" evidence="11">
    <location>
        <begin position="26"/>
        <end position="298"/>
    </location>
</feature>
<dbReference type="InterPro" id="IPR050660">
    <property type="entry name" value="NEK_Ser/Thr_kinase"/>
</dbReference>
<reference evidence="12" key="1">
    <citation type="journal article" date="2012" name="Proc. Natl. Acad. Sci. U.S.A.">
        <title>Antigenic diversity is generated by distinct evolutionary mechanisms in African trypanosome species.</title>
        <authorList>
            <person name="Jackson A.P."/>
            <person name="Berry A."/>
            <person name="Aslett M."/>
            <person name="Allison H.C."/>
            <person name="Burton P."/>
            <person name="Vavrova-Anderson J."/>
            <person name="Brown R."/>
            <person name="Browne H."/>
            <person name="Corton N."/>
            <person name="Hauser H."/>
            <person name="Gamble J."/>
            <person name="Gilderthorp R."/>
            <person name="Marcello L."/>
            <person name="McQuillan J."/>
            <person name="Otto T.D."/>
            <person name="Quail M.A."/>
            <person name="Sanders M.J."/>
            <person name="van Tonder A."/>
            <person name="Ginger M.L."/>
            <person name="Field M.C."/>
            <person name="Barry J.D."/>
            <person name="Hertz-Fowler C."/>
            <person name="Berriman M."/>
        </authorList>
    </citation>
    <scope>NUCLEOTIDE SEQUENCE</scope>
    <source>
        <strain evidence="12">IL3000</strain>
    </source>
</reference>
<dbReference type="Pfam" id="PF00069">
    <property type="entry name" value="Pkinase"/>
    <property type="match status" value="1"/>
</dbReference>
<dbReference type="InterPro" id="IPR008271">
    <property type="entry name" value="Ser/Thr_kinase_AS"/>
</dbReference>
<name>G0UJ33_TRYCI</name>
<comment type="similarity">
    <text evidence="1">Belongs to the protein kinase superfamily. NEK Ser/Thr protein kinase family. NIMA subfamily.</text>
</comment>
<evidence type="ECO:0000313" key="12">
    <source>
        <dbReference type="EMBL" id="CCC89383.1"/>
    </source>
</evidence>
<dbReference type="InterPro" id="IPR011009">
    <property type="entry name" value="Kinase-like_dom_sf"/>
</dbReference>
<evidence type="ECO:0000256" key="9">
    <source>
        <dbReference type="ARBA" id="ARBA00048679"/>
    </source>
</evidence>
<dbReference type="VEuPathDB" id="TriTrypDB:TcIL3000_1_1510"/>
<keyword evidence="3" id="KW-0723">Serine/threonine-protein kinase</keyword>
<evidence type="ECO:0000256" key="1">
    <source>
        <dbReference type="ARBA" id="ARBA00010886"/>
    </source>
</evidence>
<dbReference type="PROSITE" id="PS00107">
    <property type="entry name" value="PROTEIN_KINASE_ATP"/>
    <property type="match status" value="1"/>
</dbReference>
<evidence type="ECO:0000256" key="7">
    <source>
        <dbReference type="ARBA" id="ARBA00022840"/>
    </source>
</evidence>
<protein>
    <recommendedName>
        <fullName evidence="2">non-specific serine/threonine protein kinase</fullName>
        <ecNumber evidence="2">2.7.11.1</ecNumber>
    </recommendedName>
</protein>
<dbReference type="PANTHER" id="PTHR43671:SF98">
    <property type="entry name" value="SERINE_THREONINE-PROTEIN KINASE NEK11"/>
    <property type="match status" value="1"/>
</dbReference>
<sequence>MSINPALWQFAECGKIPHRRLLGTRYFVVAVIGNGTFGEVLLVKDREAGGTLAVAKSFRMPTGNLTVPSREQQLRQVVSEARIMALFVNNDDIVRLLDLWCEKDGRVLFLMEYCAGGDLEAYLQSGRQFSEELLRILFVQCLLAVALVHAKGIVHHDIKPSNILLAKKICDSTVPILKLADFGLSTVENGVDVLRASGFIGTPLYMSPETTLHGMSSFCSDVWSLGVVFYRLMTKTHPFDESDVESLRFHITYTHPPHPSSMTCKGYTRELGDLVMAMLNKSVKKRPSARHLLSSPLFSQYLQQSPWRSHTLQGTTCFFACCTNRAMHIFAEPHFGSKVMATLSFGDHVFVSRTVSVRTVLQQCGATGAVSRIFTWDEPVPEESAANDGSGVNKHRDYAAATPPAALPGHAERNPGSEEDVHTWCRVLGPQEGYCIMHECGRNLLQRVCDPTPCGPLLALRFSMEVPPARLNVVPIETDHQMTSALSSKKKWGGRARKLIALLFGRRR</sequence>
<dbReference type="PROSITE" id="PS00108">
    <property type="entry name" value="PROTEIN_KINASE_ST"/>
    <property type="match status" value="1"/>
</dbReference>
<evidence type="ECO:0000256" key="5">
    <source>
        <dbReference type="ARBA" id="ARBA00022741"/>
    </source>
</evidence>
<proteinExistence type="inferred from homology"/>
<dbReference type="EMBL" id="HE575314">
    <property type="protein sequence ID" value="CCC89383.1"/>
    <property type="molecule type" value="Genomic_DNA"/>
</dbReference>
<keyword evidence="5 10" id="KW-0547">Nucleotide-binding</keyword>
<evidence type="ECO:0000256" key="4">
    <source>
        <dbReference type="ARBA" id="ARBA00022679"/>
    </source>
</evidence>
<evidence type="ECO:0000256" key="2">
    <source>
        <dbReference type="ARBA" id="ARBA00012513"/>
    </source>
</evidence>
<dbReference type="GO" id="GO:0004674">
    <property type="term" value="F:protein serine/threonine kinase activity"/>
    <property type="evidence" value="ECO:0007669"/>
    <property type="project" value="UniProtKB-KW"/>
</dbReference>
<keyword evidence="7 10" id="KW-0067">ATP-binding</keyword>
<dbReference type="SUPFAM" id="SSF56112">
    <property type="entry name" value="Protein kinase-like (PK-like)"/>
    <property type="match status" value="1"/>
</dbReference>
<accession>G0UJ33</accession>
<dbReference type="Gene3D" id="1.10.510.10">
    <property type="entry name" value="Transferase(Phosphotransferase) domain 1"/>
    <property type="match status" value="1"/>
</dbReference>
<dbReference type="InterPro" id="IPR000719">
    <property type="entry name" value="Prot_kinase_dom"/>
</dbReference>
<gene>
    <name evidence="12" type="ORF">TCIL3000_1_1510</name>
</gene>